<comment type="caution">
    <text evidence="5">The sequence shown here is derived from an EMBL/GenBank/DDBJ whole genome shotgun (WGS) entry which is preliminary data.</text>
</comment>
<dbReference type="RefSeq" id="WP_198642872.1">
    <property type="nucleotide sequence ID" value="NZ_JAEHSL010000111.1"/>
</dbReference>
<keyword evidence="2" id="KW-0238">DNA-binding</keyword>
<dbReference type="Pfam" id="PF12833">
    <property type="entry name" value="HTH_18"/>
    <property type="match status" value="1"/>
</dbReference>
<evidence type="ECO:0000259" key="4">
    <source>
        <dbReference type="PROSITE" id="PS01124"/>
    </source>
</evidence>
<proteinExistence type="predicted"/>
<dbReference type="Proteomes" id="UP000639004">
    <property type="component" value="Unassembled WGS sequence"/>
</dbReference>
<dbReference type="Pfam" id="PF06719">
    <property type="entry name" value="AraC_N"/>
    <property type="match status" value="1"/>
</dbReference>
<dbReference type="PANTHER" id="PTHR43436:SF1">
    <property type="entry name" value="TRANSCRIPTIONAL REGULATORY PROTEIN"/>
    <property type="match status" value="1"/>
</dbReference>
<protein>
    <submittedName>
        <fullName evidence="5">AraC family transcriptional regulator</fullName>
    </submittedName>
</protein>
<keyword evidence="6" id="KW-1185">Reference proteome</keyword>
<dbReference type="SUPFAM" id="SSF46689">
    <property type="entry name" value="Homeodomain-like"/>
    <property type="match status" value="2"/>
</dbReference>
<dbReference type="InterPro" id="IPR018060">
    <property type="entry name" value="HTH_AraC"/>
</dbReference>
<organism evidence="5 6">
    <name type="scientific">Serratia proteamaculans</name>
    <dbReference type="NCBI Taxonomy" id="28151"/>
    <lineage>
        <taxon>Bacteria</taxon>
        <taxon>Pseudomonadati</taxon>
        <taxon>Pseudomonadota</taxon>
        <taxon>Gammaproteobacteria</taxon>
        <taxon>Enterobacterales</taxon>
        <taxon>Yersiniaceae</taxon>
        <taxon>Serratia</taxon>
    </lineage>
</organism>
<dbReference type="SMART" id="SM00342">
    <property type="entry name" value="HTH_ARAC"/>
    <property type="match status" value="1"/>
</dbReference>
<evidence type="ECO:0000256" key="2">
    <source>
        <dbReference type="ARBA" id="ARBA00023125"/>
    </source>
</evidence>
<dbReference type="InterPro" id="IPR009594">
    <property type="entry name" value="Tscrpt_reg_HTH_AraC_N"/>
</dbReference>
<dbReference type="EMBL" id="JAEHSL010000111">
    <property type="protein sequence ID" value="MBI6183820.1"/>
    <property type="molecule type" value="Genomic_DNA"/>
</dbReference>
<evidence type="ECO:0000256" key="1">
    <source>
        <dbReference type="ARBA" id="ARBA00023015"/>
    </source>
</evidence>
<dbReference type="PROSITE" id="PS00041">
    <property type="entry name" value="HTH_ARAC_FAMILY_1"/>
    <property type="match status" value="1"/>
</dbReference>
<accession>A0ABS0TZM6</accession>
<dbReference type="PROSITE" id="PS01124">
    <property type="entry name" value="HTH_ARAC_FAMILY_2"/>
    <property type="match status" value="1"/>
</dbReference>
<dbReference type="PANTHER" id="PTHR43436">
    <property type="entry name" value="ARAC-FAMILY TRANSCRIPTIONAL REGULATOR"/>
    <property type="match status" value="1"/>
</dbReference>
<reference evidence="5 6" key="1">
    <citation type="submission" date="2020-12" db="EMBL/GenBank/DDBJ databases">
        <title>Enhanced detection system for hospital associated transmission using whole genome sequencing surveillance.</title>
        <authorList>
            <person name="Harrison L.H."/>
            <person name="Van Tyne D."/>
            <person name="Marsh J.W."/>
            <person name="Griffith M.P."/>
            <person name="Snyder D.J."/>
            <person name="Cooper V.S."/>
            <person name="Mustapha M."/>
        </authorList>
    </citation>
    <scope>NUCLEOTIDE SEQUENCE [LARGE SCALE GENOMIC DNA]</scope>
    <source>
        <strain evidence="5 6">SER00238</strain>
    </source>
</reference>
<sequence length="310" mass="34233">MRHSELSLTDELHALCSLISYNTPYDGTFDLPVPGVHLTRSSKAYRSLIHGVTKPCLCLVAQGAKSIHVGTEVYQYDEARMLVYSVDIPIAAQVVRASPAMPFLGMRIDIDEQRITELAMRTFPHGLKNTGTSGAVHVGSSDTEIISAASRLLRMGINSKDINLLAPVIIDEILIRLLLGPLGKEIAQIGHTQSPLRRINKAVIWLREHFAENVTINDLAASVHMSASSFYQHFKSVTSLSPLQYQKALRLLEARRLLLSTARDVDSAGRAVGYVSSSQFSREYARMFGESPSRDAARLLKQAELKQHSV</sequence>
<name>A0ABS0TZM6_SERPR</name>
<evidence type="ECO:0000313" key="5">
    <source>
        <dbReference type="EMBL" id="MBI6183820.1"/>
    </source>
</evidence>
<keyword evidence="3" id="KW-0804">Transcription</keyword>
<gene>
    <name evidence="5" type="ORF">JEQ07_25995</name>
</gene>
<evidence type="ECO:0000313" key="6">
    <source>
        <dbReference type="Proteomes" id="UP000639004"/>
    </source>
</evidence>
<dbReference type="InterPro" id="IPR018062">
    <property type="entry name" value="HTH_AraC-typ_CS"/>
</dbReference>
<keyword evidence="1" id="KW-0805">Transcription regulation</keyword>
<dbReference type="Gene3D" id="1.10.10.60">
    <property type="entry name" value="Homeodomain-like"/>
    <property type="match status" value="2"/>
</dbReference>
<feature type="domain" description="HTH araC/xylS-type" evidence="4">
    <location>
        <begin position="200"/>
        <end position="298"/>
    </location>
</feature>
<evidence type="ECO:0000256" key="3">
    <source>
        <dbReference type="ARBA" id="ARBA00023163"/>
    </source>
</evidence>
<dbReference type="InterPro" id="IPR009057">
    <property type="entry name" value="Homeodomain-like_sf"/>
</dbReference>